<feature type="compositionally biased region" description="Polar residues" evidence="2">
    <location>
        <begin position="366"/>
        <end position="376"/>
    </location>
</feature>
<feature type="region of interest" description="Disordered" evidence="2">
    <location>
        <begin position="266"/>
        <end position="510"/>
    </location>
</feature>
<comment type="similarity">
    <text evidence="1">Belongs to the CRP1/MDG1 family.</text>
</comment>
<feature type="compositionally biased region" description="Low complexity" evidence="2">
    <location>
        <begin position="151"/>
        <end position="164"/>
    </location>
</feature>
<evidence type="ECO:0000256" key="1">
    <source>
        <dbReference type="ARBA" id="ARBA00038216"/>
    </source>
</evidence>
<evidence type="ECO:0008006" key="5">
    <source>
        <dbReference type="Google" id="ProtNLM"/>
    </source>
</evidence>
<dbReference type="PANTHER" id="PTHR10343">
    <property type="entry name" value="5'-AMP-ACTIVATED PROTEIN KINASE , BETA SUBUNIT"/>
    <property type="match status" value="1"/>
</dbReference>
<dbReference type="InterPro" id="IPR014756">
    <property type="entry name" value="Ig_E-set"/>
</dbReference>
<evidence type="ECO:0000313" key="4">
    <source>
        <dbReference type="Proteomes" id="UP001492380"/>
    </source>
</evidence>
<dbReference type="Proteomes" id="UP001492380">
    <property type="component" value="Unassembled WGS sequence"/>
</dbReference>
<dbReference type="Gene3D" id="2.60.40.10">
    <property type="entry name" value="Immunoglobulins"/>
    <property type="match status" value="1"/>
</dbReference>
<name>A0ABR1YUI5_9PEZI</name>
<keyword evidence="4" id="KW-1185">Reference proteome</keyword>
<proteinExistence type="inferred from homology"/>
<dbReference type="InterPro" id="IPR050827">
    <property type="entry name" value="CRP1_MDG1_kinase"/>
</dbReference>
<feature type="region of interest" description="Disordered" evidence="2">
    <location>
        <begin position="95"/>
        <end position="197"/>
    </location>
</feature>
<dbReference type="SUPFAM" id="SSF81296">
    <property type="entry name" value="E set domains"/>
    <property type="match status" value="1"/>
</dbReference>
<reference evidence="3 4" key="1">
    <citation type="submission" date="2024-04" db="EMBL/GenBank/DDBJ databases">
        <title>Phyllosticta paracitricarpa is synonymous to the EU quarantine fungus P. citricarpa based on phylogenomic analyses.</title>
        <authorList>
            <consortium name="Lawrence Berkeley National Laboratory"/>
            <person name="Van Ingen-Buijs V.A."/>
            <person name="Van Westerhoven A.C."/>
            <person name="Haridas S."/>
            <person name="Skiadas P."/>
            <person name="Martin F."/>
            <person name="Groenewald J.Z."/>
            <person name="Crous P.W."/>
            <person name="Seidl M.F."/>
        </authorList>
    </citation>
    <scope>NUCLEOTIDE SEQUENCE [LARGE SCALE GENOMIC DNA]</scope>
    <source>
        <strain evidence="3 4">CBS 123374</strain>
    </source>
</reference>
<feature type="compositionally biased region" description="Basic and acidic residues" evidence="2">
    <location>
        <begin position="339"/>
        <end position="358"/>
    </location>
</feature>
<gene>
    <name evidence="3" type="ORF">HDK90DRAFT_510247</name>
</gene>
<sequence>MDLSRPKIPVTITFFHPNTNPPVYVATSLTNPPWQVVEMDVKQERTPSGDLVFEKKFDAVEAGEYQYKFRLGPGDWWVCDDNAPTVSDGFGNSNNLLIVEPKDPLPRQGADVGQEEEQGLERVESAPEVWSRGAKLNQDHKPGKESDPDLPQSRSSSPVPAVVVEKVDDAPSHGDDFGPGATSGQKVAHEKRKADADPDKVIVSAESDGKGLASLHPDVAAAVGHDALIEHTPADDKVPLLPHESMSSEAPPQQAPLFSHEVAVAVSSGSSNGTDDDDDAINPDDFQPIDFKGDVPLFRHESIALPPGEDASGSGHKTPSLQDMMDQEDPNDPAIEPFPTRRDTIYEHIRSMEQRLEEDQSIPEDSASNSPESRSANADDLPPPSPLDSIQEGEEEDDAAIGSELNVQRDGMAERQHHARTVAVGSVPTPPLTPTNDSASTSAASKEKEQGRADSVFALPPPSDAQTKTFYEDSRSSPVAEEQEESKAVASAAASSKPDRKRQTAGSGSGGGALFAIGRWVERVCGGRGRATAVLFAAVAVVLAYTYQDGLRDALRDYLPQRTMA</sequence>
<feature type="compositionally biased region" description="Basic and acidic residues" evidence="2">
    <location>
        <begin position="291"/>
        <end position="302"/>
    </location>
</feature>
<evidence type="ECO:0000313" key="3">
    <source>
        <dbReference type="EMBL" id="KAK8238639.1"/>
    </source>
</evidence>
<evidence type="ECO:0000256" key="2">
    <source>
        <dbReference type="SAM" id="MobiDB-lite"/>
    </source>
</evidence>
<feature type="compositionally biased region" description="Basic and acidic residues" evidence="2">
    <location>
        <begin position="137"/>
        <end position="147"/>
    </location>
</feature>
<dbReference type="PANTHER" id="PTHR10343:SF81">
    <property type="entry name" value="CRUCIFORM DNA-RECOGNIZING PROTEIN 1-RELATED"/>
    <property type="match status" value="1"/>
</dbReference>
<dbReference type="InterPro" id="IPR013783">
    <property type="entry name" value="Ig-like_fold"/>
</dbReference>
<comment type="caution">
    <text evidence="3">The sequence shown here is derived from an EMBL/GenBank/DDBJ whole genome shotgun (WGS) entry which is preliminary data.</text>
</comment>
<dbReference type="EMBL" id="JBBWRZ010000004">
    <property type="protein sequence ID" value="KAK8238639.1"/>
    <property type="molecule type" value="Genomic_DNA"/>
</dbReference>
<organism evidence="3 4">
    <name type="scientific">Phyllosticta capitalensis</name>
    <dbReference type="NCBI Taxonomy" id="121624"/>
    <lineage>
        <taxon>Eukaryota</taxon>
        <taxon>Fungi</taxon>
        <taxon>Dikarya</taxon>
        <taxon>Ascomycota</taxon>
        <taxon>Pezizomycotina</taxon>
        <taxon>Dothideomycetes</taxon>
        <taxon>Dothideomycetes incertae sedis</taxon>
        <taxon>Botryosphaeriales</taxon>
        <taxon>Phyllostictaceae</taxon>
        <taxon>Phyllosticta</taxon>
    </lineage>
</organism>
<accession>A0ABR1YUI5</accession>
<feature type="compositionally biased region" description="Basic and acidic residues" evidence="2">
    <location>
        <begin position="165"/>
        <end position="176"/>
    </location>
</feature>
<protein>
    <recommendedName>
        <fullName evidence="5">AMP-activated protein kinase glycogen-binding domain-containing protein</fullName>
    </recommendedName>
</protein>
<dbReference type="CDD" id="cd02859">
    <property type="entry name" value="E_set_AMPKbeta_like_N"/>
    <property type="match status" value="1"/>
</dbReference>